<dbReference type="EMBL" id="VFFF01000001">
    <property type="protein sequence ID" value="TNY34002.1"/>
    <property type="molecule type" value="Genomic_DNA"/>
</dbReference>
<evidence type="ECO:0000256" key="1">
    <source>
        <dbReference type="SAM" id="SignalP"/>
    </source>
</evidence>
<protein>
    <submittedName>
        <fullName evidence="3">Peptide-binding protein</fullName>
    </submittedName>
</protein>
<feature type="domain" description="SH3b" evidence="2">
    <location>
        <begin position="35"/>
        <end position="84"/>
    </location>
</feature>
<dbReference type="OrthoDB" id="5489750at2"/>
<sequence length="205" mass="21584">MIRILFSLFLSLFALPLAAQEYPQLMDVSGVASDDTLNVRTGPGASYPVIGELAFNEMEVEVVRKAPDANWGLVNLGEQAGWVSLNFMRPTAGAQPWYGTPTGITYCGGTEPFWDLQASDGTATVSNMGEPMFSGPAQPFVGSVNGPARASALSIDGGGMAALTVVPGACNDGMSEMEFGLSAYLVFQQPGQNFQLWQGCCSVAP</sequence>
<evidence type="ECO:0000313" key="3">
    <source>
        <dbReference type="EMBL" id="TNY34002.1"/>
    </source>
</evidence>
<accession>A0A5C5GGY0</accession>
<keyword evidence="4" id="KW-1185">Reference proteome</keyword>
<keyword evidence="1" id="KW-0732">Signal</keyword>
<dbReference type="RefSeq" id="WP_140194937.1">
    <property type="nucleotide sequence ID" value="NZ_CP065915.1"/>
</dbReference>
<dbReference type="Gene3D" id="2.30.30.40">
    <property type="entry name" value="SH3 Domains"/>
    <property type="match status" value="1"/>
</dbReference>
<organism evidence="3 4">
    <name type="scientific">Pelagovum pacificum</name>
    <dbReference type="NCBI Taxonomy" id="2588711"/>
    <lineage>
        <taxon>Bacteria</taxon>
        <taxon>Pseudomonadati</taxon>
        <taxon>Pseudomonadota</taxon>
        <taxon>Alphaproteobacteria</taxon>
        <taxon>Rhodobacterales</taxon>
        <taxon>Paracoccaceae</taxon>
        <taxon>Pelagovum</taxon>
    </lineage>
</organism>
<comment type="caution">
    <text evidence="3">The sequence shown here is derived from an EMBL/GenBank/DDBJ whole genome shotgun (WGS) entry which is preliminary data.</text>
</comment>
<feature type="signal peptide" evidence="1">
    <location>
        <begin position="1"/>
        <end position="19"/>
    </location>
</feature>
<dbReference type="AlphaFoldDB" id="A0A5C5GGY0"/>
<reference evidence="3 4" key="1">
    <citation type="submission" date="2019-06" db="EMBL/GenBank/DDBJ databases">
        <title>Genome of new Rhodobacteraceae sp. SM1903.</title>
        <authorList>
            <person name="Ren X."/>
        </authorList>
    </citation>
    <scope>NUCLEOTIDE SEQUENCE [LARGE SCALE GENOMIC DNA]</scope>
    <source>
        <strain evidence="3 4">SM1903</strain>
    </source>
</reference>
<feature type="chain" id="PRO_5022897404" evidence="1">
    <location>
        <begin position="20"/>
        <end position="205"/>
    </location>
</feature>
<proteinExistence type="predicted"/>
<dbReference type="Pfam" id="PF08239">
    <property type="entry name" value="SH3_3"/>
    <property type="match status" value="1"/>
</dbReference>
<dbReference type="InterPro" id="IPR003646">
    <property type="entry name" value="SH3-like_bac-type"/>
</dbReference>
<evidence type="ECO:0000313" key="4">
    <source>
        <dbReference type="Proteomes" id="UP000314011"/>
    </source>
</evidence>
<evidence type="ECO:0000259" key="2">
    <source>
        <dbReference type="Pfam" id="PF08239"/>
    </source>
</evidence>
<dbReference type="Proteomes" id="UP000314011">
    <property type="component" value="Unassembled WGS sequence"/>
</dbReference>
<name>A0A5C5GGY0_9RHOB</name>
<gene>
    <name evidence="3" type="ORF">FHY64_12285</name>
</gene>